<gene>
    <name evidence="1" type="ORF">A3H70_04975</name>
</gene>
<protein>
    <submittedName>
        <fullName evidence="1">Uncharacterized protein</fullName>
    </submittedName>
</protein>
<evidence type="ECO:0000313" key="1">
    <source>
        <dbReference type="EMBL" id="OGY92683.1"/>
    </source>
</evidence>
<dbReference type="EMBL" id="MHKO01000017">
    <property type="protein sequence ID" value="OGY92683.1"/>
    <property type="molecule type" value="Genomic_DNA"/>
</dbReference>
<dbReference type="Proteomes" id="UP000178109">
    <property type="component" value="Unassembled WGS sequence"/>
</dbReference>
<proteinExistence type="predicted"/>
<dbReference type="AlphaFoldDB" id="A0A1G2BUA3"/>
<comment type="caution">
    <text evidence="1">The sequence shown here is derived from an EMBL/GenBank/DDBJ whole genome shotgun (WGS) entry which is preliminary data.</text>
</comment>
<name>A0A1G2BUA3_9BACT</name>
<sequence length="86" mass="10160">MSDVVNRFILRTKTNPFTREWRWSIAGTDHWGYWSDGVDIQELREAVKDDTAVFEWIHNNSLQASYLGHEDLRWDAAAEKWVNPLP</sequence>
<organism evidence="1 2">
    <name type="scientific">Candidatus Komeilibacteria bacterium RIFCSPLOWO2_02_FULL_48_11</name>
    <dbReference type="NCBI Taxonomy" id="1798553"/>
    <lineage>
        <taxon>Bacteria</taxon>
        <taxon>Candidatus Komeiliibacteriota</taxon>
    </lineage>
</organism>
<reference evidence="1 2" key="1">
    <citation type="journal article" date="2016" name="Nat. Commun.">
        <title>Thousands of microbial genomes shed light on interconnected biogeochemical processes in an aquifer system.</title>
        <authorList>
            <person name="Anantharaman K."/>
            <person name="Brown C.T."/>
            <person name="Hug L.A."/>
            <person name="Sharon I."/>
            <person name="Castelle C.J."/>
            <person name="Probst A.J."/>
            <person name="Thomas B.C."/>
            <person name="Singh A."/>
            <person name="Wilkins M.J."/>
            <person name="Karaoz U."/>
            <person name="Brodie E.L."/>
            <person name="Williams K.H."/>
            <person name="Hubbard S.S."/>
            <person name="Banfield J.F."/>
        </authorList>
    </citation>
    <scope>NUCLEOTIDE SEQUENCE [LARGE SCALE GENOMIC DNA]</scope>
</reference>
<dbReference type="STRING" id="1798553.A3H70_04975"/>
<accession>A0A1G2BUA3</accession>
<evidence type="ECO:0000313" key="2">
    <source>
        <dbReference type="Proteomes" id="UP000178109"/>
    </source>
</evidence>